<dbReference type="Proteomes" id="UP000499080">
    <property type="component" value="Unassembled WGS sequence"/>
</dbReference>
<sequence length="154" mass="18119">MRIITTIRKSKGIGVLCLNFIEGHCPYYNRLCLCSCKIEFVRGNLQRFYDRKKFPDPIVFEYIMENQEQEIEYTRDQKNFLTWRFLRILQVPRTTLLESTPAVRTQEIVTKSSSESQSIPESSSHEPSSRIPVKVPYLSRYGRVVRPPSFDTTF</sequence>
<evidence type="ECO:0000256" key="1">
    <source>
        <dbReference type="SAM" id="MobiDB-lite"/>
    </source>
</evidence>
<reference evidence="2 3" key="1">
    <citation type="journal article" date="2019" name="Sci. Rep.">
        <title>Orb-weaving spider Araneus ventricosus genome elucidates the spidroin gene catalogue.</title>
        <authorList>
            <person name="Kono N."/>
            <person name="Nakamura H."/>
            <person name="Ohtoshi R."/>
            <person name="Moran D.A.P."/>
            <person name="Shinohara A."/>
            <person name="Yoshida Y."/>
            <person name="Fujiwara M."/>
            <person name="Mori M."/>
            <person name="Tomita M."/>
            <person name="Arakawa K."/>
        </authorList>
    </citation>
    <scope>NUCLEOTIDE SEQUENCE [LARGE SCALE GENOMIC DNA]</scope>
</reference>
<protein>
    <submittedName>
        <fullName evidence="2">Uncharacterized protein</fullName>
    </submittedName>
</protein>
<comment type="caution">
    <text evidence="2">The sequence shown here is derived from an EMBL/GenBank/DDBJ whole genome shotgun (WGS) entry which is preliminary data.</text>
</comment>
<dbReference type="EMBL" id="BGPR01003356">
    <property type="protein sequence ID" value="GBM87071.1"/>
    <property type="molecule type" value="Genomic_DNA"/>
</dbReference>
<keyword evidence="3" id="KW-1185">Reference proteome</keyword>
<evidence type="ECO:0000313" key="3">
    <source>
        <dbReference type="Proteomes" id="UP000499080"/>
    </source>
</evidence>
<organism evidence="2 3">
    <name type="scientific">Araneus ventricosus</name>
    <name type="common">Orbweaver spider</name>
    <name type="synonym">Epeira ventricosa</name>
    <dbReference type="NCBI Taxonomy" id="182803"/>
    <lineage>
        <taxon>Eukaryota</taxon>
        <taxon>Metazoa</taxon>
        <taxon>Ecdysozoa</taxon>
        <taxon>Arthropoda</taxon>
        <taxon>Chelicerata</taxon>
        <taxon>Arachnida</taxon>
        <taxon>Araneae</taxon>
        <taxon>Araneomorphae</taxon>
        <taxon>Entelegynae</taxon>
        <taxon>Araneoidea</taxon>
        <taxon>Araneidae</taxon>
        <taxon>Araneus</taxon>
    </lineage>
</organism>
<name>A0A4Y2J9V4_ARAVE</name>
<feature type="region of interest" description="Disordered" evidence="1">
    <location>
        <begin position="107"/>
        <end position="131"/>
    </location>
</feature>
<dbReference type="AlphaFoldDB" id="A0A4Y2J9V4"/>
<feature type="compositionally biased region" description="Low complexity" evidence="1">
    <location>
        <begin position="112"/>
        <end position="122"/>
    </location>
</feature>
<gene>
    <name evidence="2" type="ORF">AVEN_117919_1</name>
</gene>
<evidence type="ECO:0000313" key="2">
    <source>
        <dbReference type="EMBL" id="GBM87071.1"/>
    </source>
</evidence>
<proteinExistence type="predicted"/>
<accession>A0A4Y2J9V4</accession>